<reference evidence="1 2" key="1">
    <citation type="submission" date="2022-11" db="EMBL/GenBank/DDBJ databases">
        <title>Minimal conservation of predation-associated metabolite biosynthetic gene clusters underscores biosynthetic potential of Myxococcota including descriptions for ten novel species: Archangium lansinium sp. nov., Myxococcus landrumus sp. nov., Nannocystis bai.</title>
        <authorList>
            <person name="Ahearne A."/>
            <person name="Stevens C."/>
            <person name="Phillips K."/>
        </authorList>
    </citation>
    <scope>NUCLEOTIDE SEQUENCE [LARGE SCALE GENOMIC DNA]</scope>
    <source>
        <strain evidence="1 2">MIWBW</strain>
    </source>
</reference>
<accession>A0ABT4AQM4</accession>
<evidence type="ECO:0008006" key="3">
    <source>
        <dbReference type="Google" id="ProtNLM"/>
    </source>
</evidence>
<name>A0ABT4AQM4_9BACT</name>
<dbReference type="InterPro" id="IPR013783">
    <property type="entry name" value="Ig-like_fold"/>
</dbReference>
<dbReference type="EMBL" id="JAPNKA010000001">
    <property type="protein sequence ID" value="MCY1083571.1"/>
    <property type="molecule type" value="Genomic_DNA"/>
</dbReference>
<dbReference type="Gene3D" id="2.60.40.10">
    <property type="entry name" value="Immunoglobulins"/>
    <property type="match status" value="1"/>
</dbReference>
<sequence>MLDSLVLTGNVGNNNANPLDVLGAPDSKFLAMGGPGAYVLLDMGVTPIVNGSGPDLEIREQGTAAGGVDEQYRVLISDSTDPASFVLVGTGTAFSLLDIAGTGLSSARYVRIEDLSTATSNSTTPGSDIESVTSLHASGSGSLPPVTGLSYTLTGNGVRLTWTRMTGSGVTGYNIRKSTDGLRFDSNASWTATDLESAFLDTQTSQSHVGDVWYAVSVQYTGGESALQVVHVPSGKLTLHDQIVHLGDSSTPTWEQPSPSSNKLTLTFNLPEVPRGPTVKLNFQLFDVDYSKNRLVINGHGPRSLPVQSDVSWLGMSLIVESGQFLQGTNTIEIYSRDSSGGNAVNSLDDFQIGKIELTRMNP</sequence>
<evidence type="ECO:0000313" key="1">
    <source>
        <dbReference type="EMBL" id="MCY1083571.1"/>
    </source>
</evidence>
<dbReference type="Proteomes" id="UP001207654">
    <property type="component" value="Unassembled WGS sequence"/>
</dbReference>
<proteinExistence type="predicted"/>
<comment type="caution">
    <text evidence="1">The sequence shown here is derived from an EMBL/GenBank/DDBJ whole genome shotgun (WGS) entry which is preliminary data.</text>
</comment>
<gene>
    <name evidence="1" type="ORF">OV287_54945</name>
</gene>
<organism evidence="1 2">
    <name type="scientific">Archangium lansingense</name>
    <dbReference type="NCBI Taxonomy" id="2995310"/>
    <lineage>
        <taxon>Bacteria</taxon>
        <taxon>Pseudomonadati</taxon>
        <taxon>Myxococcota</taxon>
        <taxon>Myxococcia</taxon>
        <taxon>Myxococcales</taxon>
        <taxon>Cystobacterineae</taxon>
        <taxon>Archangiaceae</taxon>
        <taxon>Archangium</taxon>
    </lineage>
</organism>
<keyword evidence="2" id="KW-1185">Reference proteome</keyword>
<dbReference type="RefSeq" id="WP_267542095.1">
    <property type="nucleotide sequence ID" value="NZ_JAPNKA010000001.1"/>
</dbReference>
<evidence type="ECO:0000313" key="2">
    <source>
        <dbReference type="Proteomes" id="UP001207654"/>
    </source>
</evidence>
<protein>
    <recommendedName>
        <fullName evidence="3">F5/8 type C domain-containing protein</fullName>
    </recommendedName>
</protein>